<dbReference type="Proteomes" id="UP000053429">
    <property type="component" value="Unassembled WGS sequence"/>
</dbReference>
<evidence type="ECO:0000256" key="1">
    <source>
        <dbReference type="SAM" id="Coils"/>
    </source>
</evidence>
<evidence type="ECO:0000313" key="4">
    <source>
        <dbReference type="Proteomes" id="UP000053429"/>
    </source>
</evidence>
<dbReference type="STRING" id="661399.AQJ67_16175"/>
<proteinExistence type="predicted"/>
<gene>
    <name evidence="3" type="ORF">AQJ67_16175</name>
</gene>
<keyword evidence="2" id="KW-0732">Signal</keyword>
<organism evidence="3 4">
    <name type="scientific">Streptomyces caeruleatus</name>
    <dbReference type="NCBI Taxonomy" id="661399"/>
    <lineage>
        <taxon>Bacteria</taxon>
        <taxon>Bacillati</taxon>
        <taxon>Actinomycetota</taxon>
        <taxon>Actinomycetes</taxon>
        <taxon>Kitasatosporales</taxon>
        <taxon>Streptomycetaceae</taxon>
        <taxon>Streptomyces</taxon>
    </lineage>
</organism>
<sequence>MATRKCSAGRLATAALALLAAAAGAATAARQRRAEEARLQERQLELEELAIRRKALAHQQRMQWELLARAIDDPSLAAVIDTYDKSIPAERRRQFFYANAWYVHLFHLYRAGILDREELYRHLREFFQSPIFREYWEASQHMRASLNETSEEAQLGHMVDGLVRDLDEADTDEWWVVGDPPTD</sequence>
<protein>
    <submittedName>
        <fullName evidence="3">Uncharacterized protein</fullName>
    </submittedName>
</protein>
<dbReference type="RefSeq" id="WP_062719466.1">
    <property type="nucleotide sequence ID" value="NZ_KQ948928.1"/>
</dbReference>
<keyword evidence="1" id="KW-0175">Coiled coil</keyword>
<dbReference type="EMBL" id="LMWY01000018">
    <property type="protein sequence ID" value="KUO03268.1"/>
    <property type="molecule type" value="Genomic_DNA"/>
</dbReference>
<feature type="chain" id="PRO_5007107562" evidence="2">
    <location>
        <begin position="29"/>
        <end position="183"/>
    </location>
</feature>
<feature type="coiled-coil region" evidence="1">
    <location>
        <begin position="32"/>
        <end position="59"/>
    </location>
</feature>
<feature type="signal peptide" evidence="2">
    <location>
        <begin position="1"/>
        <end position="28"/>
    </location>
</feature>
<reference evidence="3 4" key="1">
    <citation type="submission" date="2015-10" db="EMBL/GenBank/DDBJ databases">
        <title>Draft genome sequence of Streptomyces caeruleatus NRRL B-24802, type strain for the species Streptomyces caeruleatus.</title>
        <authorList>
            <person name="Ruckert C."/>
            <person name="Winkler A."/>
            <person name="Kalinowski J."/>
            <person name="Kampfer P."/>
            <person name="Glaeser S."/>
        </authorList>
    </citation>
    <scope>NUCLEOTIDE SEQUENCE [LARGE SCALE GENOMIC DNA]</scope>
    <source>
        <strain evidence="3 4">NRRL B-24802</strain>
    </source>
</reference>
<evidence type="ECO:0000313" key="3">
    <source>
        <dbReference type="EMBL" id="KUO03268.1"/>
    </source>
</evidence>
<dbReference type="AlphaFoldDB" id="A0A101U2Z6"/>
<comment type="caution">
    <text evidence="3">The sequence shown here is derived from an EMBL/GenBank/DDBJ whole genome shotgun (WGS) entry which is preliminary data.</text>
</comment>
<accession>A0A101U2Z6</accession>
<name>A0A101U2Z6_9ACTN</name>
<keyword evidence="4" id="KW-1185">Reference proteome</keyword>
<evidence type="ECO:0000256" key="2">
    <source>
        <dbReference type="SAM" id="SignalP"/>
    </source>
</evidence>
<dbReference type="Pfam" id="PF19560">
    <property type="entry name" value="DUF6082"/>
    <property type="match status" value="1"/>
</dbReference>
<dbReference type="OrthoDB" id="4238512at2"/>
<dbReference type="InterPro" id="IPR045728">
    <property type="entry name" value="DUF6082"/>
</dbReference>